<dbReference type="InterPro" id="IPR028051">
    <property type="entry name" value="CheX-like_dom"/>
</dbReference>
<dbReference type="Pfam" id="PF13690">
    <property type="entry name" value="CheX"/>
    <property type="match status" value="1"/>
</dbReference>
<dbReference type="Proteomes" id="UP000005695">
    <property type="component" value="Unassembled WGS sequence"/>
</dbReference>
<dbReference type="OrthoDB" id="5387601at2"/>
<dbReference type="AlphaFoldDB" id="Q1JZV0"/>
<dbReference type="InterPro" id="IPR028976">
    <property type="entry name" value="CheC-like_sf"/>
</dbReference>
<evidence type="ECO:0000313" key="3">
    <source>
        <dbReference type="EMBL" id="EAT15792.1"/>
    </source>
</evidence>
<reference evidence="3" key="1">
    <citation type="submission" date="2006-05" db="EMBL/GenBank/DDBJ databases">
        <title>Annotation of the draft genome assembly of Desulfuromonas acetoxidans DSM 684.</title>
        <authorList>
            <consortium name="US DOE Joint Genome Institute (JGI-ORNL)"/>
            <person name="Larimer F."/>
            <person name="Land M."/>
            <person name="Hauser L."/>
        </authorList>
    </citation>
    <scope>NUCLEOTIDE SEQUENCE [LARGE SCALE GENOMIC DNA]</scope>
    <source>
        <strain evidence="3">DSM 684</strain>
    </source>
</reference>
<dbReference type="Gene3D" id="3.40.1550.10">
    <property type="entry name" value="CheC-like"/>
    <property type="match status" value="1"/>
</dbReference>
<sequence length="162" mass="18462">MQEFEQILQEKITSVLAETLENMAFLDVDESSREELEELDGKRLSVTLMVAKPILLEMRLEMGEELLMQVVETVYTMDRDEITEQQVEDLLAEFLNTLAGRFMAEVLPEDQTFALNLPEINQGDDFSETDSHSYYYLADELPVIVELTSANGDELAELLSDS</sequence>
<protein>
    <recommendedName>
        <fullName evidence="2">Chemotaxis phosphatase CheX-like domain-containing protein</fullName>
    </recommendedName>
</protein>
<comment type="caution">
    <text evidence="3">The sequence shown here is derived from an EMBL/GenBank/DDBJ whole genome shotgun (WGS) entry which is preliminary data.</text>
</comment>
<dbReference type="SUPFAM" id="SSF103039">
    <property type="entry name" value="CheC-like"/>
    <property type="match status" value="1"/>
</dbReference>
<reference evidence="3" key="2">
    <citation type="submission" date="2006-05" db="EMBL/GenBank/DDBJ databases">
        <title>Sequencing of the draft genome and assembly of Desulfuromonas acetoxidans DSM 684.</title>
        <authorList>
            <consortium name="US DOE Joint Genome Institute (JGI-PGF)"/>
            <person name="Copeland A."/>
            <person name="Lucas S."/>
            <person name="Lapidus A."/>
            <person name="Barry K."/>
            <person name="Detter J.C."/>
            <person name="Glavina del Rio T."/>
            <person name="Hammon N."/>
            <person name="Israni S."/>
            <person name="Dalin E."/>
            <person name="Tice H."/>
            <person name="Bruce D."/>
            <person name="Pitluck S."/>
            <person name="Richardson P."/>
        </authorList>
    </citation>
    <scope>NUCLEOTIDE SEQUENCE [LARGE SCALE GENOMIC DNA]</scope>
    <source>
        <strain evidence="3">DSM 684</strain>
    </source>
</reference>
<proteinExistence type="predicted"/>
<keyword evidence="4" id="KW-1185">Reference proteome</keyword>
<dbReference type="RefSeq" id="WP_006000246.1">
    <property type="nucleotide sequence ID" value="NZ_AAEW02000008.1"/>
</dbReference>
<evidence type="ECO:0000313" key="4">
    <source>
        <dbReference type="Proteomes" id="UP000005695"/>
    </source>
</evidence>
<accession>Q1JZV0</accession>
<dbReference type="EMBL" id="AAEW02000008">
    <property type="protein sequence ID" value="EAT15792.1"/>
    <property type="molecule type" value="Genomic_DNA"/>
</dbReference>
<dbReference type="GO" id="GO:0006935">
    <property type="term" value="P:chemotaxis"/>
    <property type="evidence" value="ECO:0007669"/>
    <property type="project" value="UniProtKB-KW"/>
</dbReference>
<feature type="domain" description="Chemotaxis phosphatase CheX-like" evidence="2">
    <location>
        <begin position="57"/>
        <end position="129"/>
    </location>
</feature>
<gene>
    <name evidence="3" type="ORF">Dace_2492</name>
</gene>
<keyword evidence="1" id="KW-0145">Chemotaxis</keyword>
<name>Q1JZV0_DESA6</name>
<evidence type="ECO:0000256" key="1">
    <source>
        <dbReference type="ARBA" id="ARBA00022500"/>
    </source>
</evidence>
<evidence type="ECO:0000259" key="2">
    <source>
        <dbReference type="Pfam" id="PF13690"/>
    </source>
</evidence>
<organism evidence="3 4">
    <name type="scientific">Desulfuromonas acetoxidans (strain DSM 684 / 11070)</name>
    <dbReference type="NCBI Taxonomy" id="281689"/>
    <lineage>
        <taxon>Bacteria</taxon>
        <taxon>Pseudomonadati</taxon>
        <taxon>Thermodesulfobacteriota</taxon>
        <taxon>Desulfuromonadia</taxon>
        <taxon>Desulfuromonadales</taxon>
        <taxon>Desulfuromonadaceae</taxon>
        <taxon>Desulfuromonas</taxon>
    </lineage>
</organism>